<feature type="domain" description="Xylanase inhibitor C-terminal" evidence="4">
    <location>
        <begin position="104"/>
        <end position="245"/>
    </location>
</feature>
<dbReference type="GO" id="GO:0005576">
    <property type="term" value="C:extracellular region"/>
    <property type="evidence" value="ECO:0007669"/>
    <property type="project" value="TreeGrafter"/>
</dbReference>
<dbReference type="PANTHER" id="PTHR47967">
    <property type="entry name" value="OS07G0603500 PROTEIN-RELATED"/>
    <property type="match status" value="1"/>
</dbReference>
<proteinExistence type="inferred from homology"/>
<dbReference type="InterPro" id="IPR051708">
    <property type="entry name" value="Plant_Aspart_Prot_A1"/>
</dbReference>
<dbReference type="AlphaFoldDB" id="A0AAW2TP49"/>
<reference evidence="6" key="2">
    <citation type="journal article" date="2024" name="Plant">
        <title>Genomic evolution and insights into agronomic trait innovations of Sesamum species.</title>
        <authorList>
            <person name="Miao H."/>
            <person name="Wang L."/>
            <person name="Qu L."/>
            <person name="Liu H."/>
            <person name="Sun Y."/>
            <person name="Le M."/>
            <person name="Wang Q."/>
            <person name="Wei S."/>
            <person name="Zheng Y."/>
            <person name="Lin W."/>
            <person name="Duan Y."/>
            <person name="Cao H."/>
            <person name="Xiong S."/>
            <person name="Wang X."/>
            <person name="Wei L."/>
            <person name="Li C."/>
            <person name="Ma Q."/>
            <person name="Ju M."/>
            <person name="Zhao R."/>
            <person name="Li G."/>
            <person name="Mu C."/>
            <person name="Tian Q."/>
            <person name="Mei H."/>
            <person name="Zhang T."/>
            <person name="Gao T."/>
            <person name="Zhang H."/>
        </authorList>
    </citation>
    <scope>NUCLEOTIDE SEQUENCE</scope>
    <source>
        <strain evidence="6">KEN1</strain>
    </source>
</reference>
<evidence type="ECO:0000256" key="1">
    <source>
        <dbReference type="ARBA" id="ARBA00007447"/>
    </source>
</evidence>
<dbReference type="Pfam" id="PF14543">
    <property type="entry name" value="TAXi_N"/>
    <property type="match status" value="1"/>
</dbReference>
<dbReference type="EMBL" id="JACGWN010000014">
    <property type="protein sequence ID" value="KAL0406720.1"/>
    <property type="molecule type" value="Genomic_DNA"/>
</dbReference>
<reference evidence="6" key="1">
    <citation type="submission" date="2020-06" db="EMBL/GenBank/DDBJ databases">
        <authorList>
            <person name="Li T."/>
            <person name="Hu X."/>
            <person name="Zhang T."/>
            <person name="Song X."/>
            <person name="Zhang H."/>
            <person name="Dai N."/>
            <person name="Sheng W."/>
            <person name="Hou X."/>
            <person name="Wei L."/>
        </authorList>
    </citation>
    <scope>NUCLEOTIDE SEQUENCE</scope>
    <source>
        <strain evidence="6">KEN1</strain>
        <tissue evidence="6">Leaf</tissue>
    </source>
</reference>
<dbReference type="InterPro" id="IPR032799">
    <property type="entry name" value="TAXi_C"/>
</dbReference>
<dbReference type="GO" id="GO:0006508">
    <property type="term" value="P:proteolysis"/>
    <property type="evidence" value="ECO:0007669"/>
    <property type="project" value="UniProtKB-KW"/>
</dbReference>
<dbReference type="InterPro" id="IPR032861">
    <property type="entry name" value="TAXi_N"/>
</dbReference>
<gene>
    <name evidence="6" type="ORF">Slati_3985900</name>
</gene>
<comment type="similarity">
    <text evidence="1">Belongs to the peptidase A1 family.</text>
</comment>
<dbReference type="SUPFAM" id="SSF50630">
    <property type="entry name" value="Acid proteases"/>
    <property type="match status" value="1"/>
</dbReference>
<keyword evidence="3" id="KW-0378">Hydrolase</keyword>
<keyword evidence="2" id="KW-0645">Protease</keyword>
<organism evidence="6">
    <name type="scientific">Sesamum latifolium</name>
    <dbReference type="NCBI Taxonomy" id="2727402"/>
    <lineage>
        <taxon>Eukaryota</taxon>
        <taxon>Viridiplantae</taxon>
        <taxon>Streptophyta</taxon>
        <taxon>Embryophyta</taxon>
        <taxon>Tracheophyta</taxon>
        <taxon>Spermatophyta</taxon>
        <taxon>Magnoliopsida</taxon>
        <taxon>eudicotyledons</taxon>
        <taxon>Gunneridae</taxon>
        <taxon>Pentapetalae</taxon>
        <taxon>asterids</taxon>
        <taxon>lamiids</taxon>
        <taxon>Lamiales</taxon>
        <taxon>Pedaliaceae</taxon>
        <taxon>Sesamum</taxon>
    </lineage>
</organism>
<evidence type="ECO:0008006" key="7">
    <source>
        <dbReference type="Google" id="ProtNLM"/>
    </source>
</evidence>
<evidence type="ECO:0000259" key="4">
    <source>
        <dbReference type="Pfam" id="PF14541"/>
    </source>
</evidence>
<sequence>MDRVATNIHYKVQSIRSTYLALENQGRIVFGCSNQQPLNLSGVLGLDRTPVSLLGQLRKDSGGRFSYCLHNGDSYLTLGKDISGRDGKEERTTPLIHTDYSTLFLNLTDISVEGQRLGLSPSLFSLKNGGVFMDTGIQYTMLASKAYDKVNRAFERYFKGKLKKIDSIHWNLQPWYKLKPGFNDYPTMTFHFDGADYEAEYTHVKDESLEVTCTAVLPGKRTIIGALQQWNTRFLFDINKNLLKFFKDDCAG</sequence>
<name>A0AAW2TP49_9LAMI</name>
<accession>A0AAW2TP49</accession>
<evidence type="ECO:0000256" key="3">
    <source>
        <dbReference type="ARBA" id="ARBA00022801"/>
    </source>
</evidence>
<evidence type="ECO:0000256" key="2">
    <source>
        <dbReference type="ARBA" id="ARBA00022670"/>
    </source>
</evidence>
<evidence type="ECO:0000259" key="5">
    <source>
        <dbReference type="Pfam" id="PF14543"/>
    </source>
</evidence>
<dbReference type="InterPro" id="IPR021109">
    <property type="entry name" value="Peptidase_aspartic_dom_sf"/>
</dbReference>
<dbReference type="GO" id="GO:0008233">
    <property type="term" value="F:peptidase activity"/>
    <property type="evidence" value="ECO:0007669"/>
    <property type="project" value="UniProtKB-KW"/>
</dbReference>
<evidence type="ECO:0000313" key="6">
    <source>
        <dbReference type="EMBL" id="KAL0406720.1"/>
    </source>
</evidence>
<dbReference type="Pfam" id="PF14541">
    <property type="entry name" value="TAXi_C"/>
    <property type="match status" value="1"/>
</dbReference>
<comment type="caution">
    <text evidence="6">The sequence shown here is derived from an EMBL/GenBank/DDBJ whole genome shotgun (WGS) entry which is preliminary data.</text>
</comment>
<feature type="domain" description="Xylanase inhibitor N-terminal" evidence="5">
    <location>
        <begin position="25"/>
        <end position="79"/>
    </location>
</feature>
<dbReference type="PANTHER" id="PTHR47967:SF123">
    <property type="entry name" value="ASPARTIC PROTEINASE NEPENTHESIN-1-LIKE"/>
    <property type="match status" value="1"/>
</dbReference>
<dbReference type="Gene3D" id="2.40.70.10">
    <property type="entry name" value="Acid Proteases"/>
    <property type="match status" value="2"/>
</dbReference>
<protein>
    <recommendedName>
        <fullName evidence="7">Peptidase A1 domain-containing protein</fullName>
    </recommendedName>
</protein>